<reference evidence="2" key="1">
    <citation type="submission" date="2016-10" db="EMBL/GenBank/DDBJ databases">
        <authorList>
            <person name="Varghese N."/>
            <person name="Submissions S."/>
        </authorList>
    </citation>
    <scope>NUCLEOTIDE SEQUENCE [LARGE SCALE GENOMIC DNA]</scope>
    <source>
        <strain evidence="2">Nm69</strain>
    </source>
</reference>
<evidence type="ECO:0000313" key="1">
    <source>
        <dbReference type="EMBL" id="SFK87044.1"/>
    </source>
</evidence>
<gene>
    <name evidence="1" type="ORF">SAMN05216302_101840</name>
</gene>
<dbReference type="Proteomes" id="UP000199533">
    <property type="component" value="Unassembled WGS sequence"/>
</dbReference>
<organism evidence="1 2">
    <name type="scientific">Nitrosomonas aestuarii</name>
    <dbReference type="NCBI Taxonomy" id="52441"/>
    <lineage>
        <taxon>Bacteria</taxon>
        <taxon>Pseudomonadati</taxon>
        <taxon>Pseudomonadota</taxon>
        <taxon>Betaproteobacteria</taxon>
        <taxon>Nitrosomonadales</taxon>
        <taxon>Nitrosomonadaceae</taxon>
        <taxon>Nitrosomonas</taxon>
    </lineage>
</organism>
<dbReference type="AlphaFoldDB" id="A0A1I4D0A0"/>
<dbReference type="RefSeq" id="WP_090700430.1">
    <property type="nucleotide sequence ID" value="NZ_FOSP01000018.1"/>
</dbReference>
<sequence>MSDTLLGWSCANIGSNSVNRMIDTLVPIIAKADVDIKVRKRWLDRIWTAFQDDEIPHLECLGDYWG</sequence>
<proteinExistence type="predicted"/>
<dbReference type="OrthoDB" id="7825127at2"/>
<dbReference type="EMBL" id="FOSP01000018">
    <property type="protein sequence ID" value="SFK87044.1"/>
    <property type="molecule type" value="Genomic_DNA"/>
</dbReference>
<keyword evidence="2" id="KW-1185">Reference proteome</keyword>
<evidence type="ECO:0000313" key="2">
    <source>
        <dbReference type="Proteomes" id="UP000199533"/>
    </source>
</evidence>
<protein>
    <submittedName>
        <fullName evidence="1">Uncharacterized protein</fullName>
    </submittedName>
</protein>
<name>A0A1I4D0A0_9PROT</name>
<accession>A0A1I4D0A0</accession>